<dbReference type="Pfam" id="PF00535">
    <property type="entry name" value="Glycos_transf_2"/>
    <property type="match status" value="1"/>
</dbReference>
<keyword evidence="3" id="KW-0328">Glycosyltransferase</keyword>
<name>A0ABV6U3K7_9ACTN</name>
<dbReference type="Proteomes" id="UP001589870">
    <property type="component" value="Unassembled WGS sequence"/>
</dbReference>
<reference evidence="3 4" key="1">
    <citation type="submission" date="2024-09" db="EMBL/GenBank/DDBJ databases">
        <authorList>
            <person name="Sun Q."/>
            <person name="Mori K."/>
        </authorList>
    </citation>
    <scope>NUCLEOTIDE SEQUENCE [LARGE SCALE GENOMIC DNA]</scope>
    <source>
        <strain evidence="3 4">TBRC 1851</strain>
    </source>
</reference>
<feature type="coiled-coil region" evidence="1">
    <location>
        <begin position="484"/>
        <end position="518"/>
    </location>
</feature>
<dbReference type="PANTHER" id="PTHR43685:SF3">
    <property type="entry name" value="SLR2126 PROTEIN"/>
    <property type="match status" value="1"/>
</dbReference>
<dbReference type="InterPro" id="IPR001173">
    <property type="entry name" value="Glyco_trans_2-like"/>
</dbReference>
<evidence type="ECO:0000259" key="2">
    <source>
        <dbReference type="Pfam" id="PF00535"/>
    </source>
</evidence>
<organism evidence="3 4">
    <name type="scientific">Sphaerimonospora cavernae</name>
    <dbReference type="NCBI Taxonomy" id="1740611"/>
    <lineage>
        <taxon>Bacteria</taxon>
        <taxon>Bacillati</taxon>
        <taxon>Actinomycetota</taxon>
        <taxon>Actinomycetes</taxon>
        <taxon>Streptosporangiales</taxon>
        <taxon>Streptosporangiaceae</taxon>
        <taxon>Sphaerimonospora</taxon>
    </lineage>
</organism>
<proteinExistence type="predicted"/>
<evidence type="ECO:0000313" key="4">
    <source>
        <dbReference type="Proteomes" id="UP001589870"/>
    </source>
</evidence>
<dbReference type="Gene3D" id="3.90.550.10">
    <property type="entry name" value="Spore Coat Polysaccharide Biosynthesis Protein SpsA, Chain A"/>
    <property type="match status" value="1"/>
</dbReference>
<dbReference type="GO" id="GO:0016757">
    <property type="term" value="F:glycosyltransferase activity"/>
    <property type="evidence" value="ECO:0007669"/>
    <property type="project" value="UniProtKB-KW"/>
</dbReference>
<sequence length="574" mass="63161">MTPRIRGNDYTVLDPPAVGSSWTPRLRVSLVVPAYAAQSKLDLTLAGLAVQTYPADLIEVIVVDNGSEPPLSLPDIRPENTRLLVCPTPGRAAARNMGLAAATGDVIHWMDSDIVPEREEVEAHMRWHHLAPYLSVTSYLRFTTAPLPDAKEVAEAEDLAKFFEPTEPHAWIQDLVDRTDGLTRTRRAFSIHIGGATSVGARLFERAGPMDPDMVLGQDTEMGYRLAQAGAVFIPDPEARAYHLGPSMRMRDAVSISRVSHPLVADRVPVYRWLRKHPTRQWKVPLLEVVVDAAGASCDDVMATVDAVLAGTLTDLSVLVTGPWDEIRPEQRAPLTDPHLDLVLLRAHYGHESRVRLVSGLSDSVAPFRLRLPPGWAPGEDTLSQILALAQERDLGLVSILLAEDPEGITAARLECTEAFARAALLVPPHEADGEGETMAHGDGGDGDGGDVDAFVDEVFGTFWVDGETYGFTSGSEAGPFPSVRAAYRARVQAQAEVERLTKEVERIRGQVARWREEAGRWRRTAVGYRREVGTLRRQVSTLRRTQARRGLRSLRRIKVLARGLTRTFNGRNP</sequence>
<evidence type="ECO:0000256" key="1">
    <source>
        <dbReference type="SAM" id="Coils"/>
    </source>
</evidence>
<accession>A0ABV6U3K7</accession>
<evidence type="ECO:0000313" key="3">
    <source>
        <dbReference type="EMBL" id="MFC0863027.1"/>
    </source>
</evidence>
<keyword evidence="4" id="KW-1185">Reference proteome</keyword>
<dbReference type="EC" id="2.4.-.-" evidence="3"/>
<dbReference type="InterPro" id="IPR050834">
    <property type="entry name" value="Glycosyltransf_2"/>
</dbReference>
<feature type="domain" description="Glycosyltransferase 2-like" evidence="2">
    <location>
        <begin position="29"/>
        <end position="130"/>
    </location>
</feature>
<dbReference type="InterPro" id="IPR029044">
    <property type="entry name" value="Nucleotide-diphossugar_trans"/>
</dbReference>
<dbReference type="SUPFAM" id="SSF53448">
    <property type="entry name" value="Nucleotide-diphospho-sugar transferases"/>
    <property type="match status" value="1"/>
</dbReference>
<dbReference type="CDD" id="cd00761">
    <property type="entry name" value="Glyco_tranf_GTA_type"/>
    <property type="match status" value="1"/>
</dbReference>
<comment type="caution">
    <text evidence="3">The sequence shown here is derived from an EMBL/GenBank/DDBJ whole genome shotgun (WGS) entry which is preliminary data.</text>
</comment>
<keyword evidence="3" id="KW-0808">Transferase</keyword>
<dbReference type="PANTHER" id="PTHR43685">
    <property type="entry name" value="GLYCOSYLTRANSFERASE"/>
    <property type="match status" value="1"/>
</dbReference>
<protein>
    <submittedName>
        <fullName evidence="3">Glycosyltransferase</fullName>
        <ecNumber evidence="3">2.4.-.-</ecNumber>
    </submittedName>
</protein>
<dbReference type="RefSeq" id="WP_394301198.1">
    <property type="nucleotide sequence ID" value="NZ_JBHMQT010000021.1"/>
</dbReference>
<gene>
    <name evidence="3" type="ORF">ACFHYQ_12055</name>
</gene>
<dbReference type="EMBL" id="JBHMQT010000021">
    <property type="protein sequence ID" value="MFC0863027.1"/>
    <property type="molecule type" value="Genomic_DNA"/>
</dbReference>
<keyword evidence="1" id="KW-0175">Coiled coil</keyword>